<evidence type="ECO:0000313" key="8">
    <source>
        <dbReference type="EMBL" id="AGS71344.1"/>
    </source>
</evidence>
<reference evidence="9" key="1">
    <citation type="submission" date="2012-10" db="EMBL/GenBank/DDBJ databases">
        <title>The complete genome sequence of Streptomyces collinus Tu 365.</title>
        <authorList>
            <person name="Ruckert C."/>
            <person name="Szczepanowski R."/>
            <person name="Goesmann A."/>
            <person name="Pross E.K."/>
            <person name="Musiol E.M."/>
            <person name="Blin K."/>
            <person name="Wohlleben W."/>
            <person name="Puhler A."/>
            <person name="Weber T."/>
            <person name="Kalinowski J."/>
        </authorList>
    </citation>
    <scope>NUCLEOTIDE SEQUENCE [LARGE SCALE GENOMIC DNA]</scope>
    <source>
        <strain evidence="9">DSM 40733 / Tue 365</strain>
    </source>
</reference>
<evidence type="ECO:0000259" key="7">
    <source>
        <dbReference type="PROSITE" id="PS50893"/>
    </source>
</evidence>
<dbReference type="Pfam" id="PF00005">
    <property type="entry name" value="ABC_tran"/>
    <property type="match status" value="1"/>
</dbReference>
<keyword evidence="2" id="KW-0813">Transport</keyword>
<dbReference type="InterPro" id="IPR003593">
    <property type="entry name" value="AAA+_ATPase"/>
</dbReference>
<dbReference type="GO" id="GO:0005524">
    <property type="term" value="F:ATP binding"/>
    <property type="evidence" value="ECO:0007669"/>
    <property type="project" value="UniProtKB-KW"/>
</dbReference>
<dbReference type="PROSITE" id="PS50893">
    <property type="entry name" value="ABC_TRANSPORTER_2"/>
    <property type="match status" value="1"/>
</dbReference>
<reference evidence="8 9" key="2">
    <citation type="journal article" date="2013" name="J. Biotechnol.">
        <title>Complete genome sequence of the kirromycin producer Streptomyces collinus Tu 365 consisting of a linear chromosome and two linear plasmids.</title>
        <authorList>
            <person name="Ruckert C."/>
            <person name="Szczepanowski R."/>
            <person name="Albersmeier A."/>
            <person name="Goesmann A."/>
            <person name="Iftime D."/>
            <person name="Musiol E.M."/>
            <person name="Blin K."/>
            <person name="Wohlleben W."/>
            <person name="Puhler A."/>
            <person name="Kalinowski J."/>
            <person name="Weber T."/>
        </authorList>
    </citation>
    <scope>NUCLEOTIDE SEQUENCE [LARGE SCALE GENOMIC DNA]</scope>
    <source>
        <strain evidence="9">DSM 40733 / Tue 365</strain>
    </source>
</reference>
<accession>S5V888</accession>
<evidence type="ECO:0000256" key="2">
    <source>
        <dbReference type="ARBA" id="ARBA00022448"/>
    </source>
</evidence>
<sequence>MTLTVPTRKPPTGDAPVFSVEGLWKVFGPKADRVPDDPDLSALDPAELRTRTGCTAAVRDVSFDVRKGEVFVVMGLSGSGKSTLVRCLTRLIEPTAGTIAIDGEDVRAMDRTRLRELRRHRAAMVFQHFGLLPHRTVLDNVAYGLEIQGVGKSERRERAAEFVEKVGLAGMEKRRPAQLSGGQRQRVGLARALAVDPEVLLFDEPFSALDPLIRRDMQDEVARLHREEGRTMVFITHDLSEALKLGDRIALMRDGRVVQLGTPEEIVGSPADDYVREFVRDVPREQVMTARTAMRPAALEEAGSGPAIGPDATVAEAIEAVARAGSPARVMDDGRCLGVVDQDRLLGVVAGVDTDVPATEGAAAGTTATGTEGPDADAGAPDPLPGPPAPRTSPEVV</sequence>
<dbReference type="GO" id="GO:0006970">
    <property type="term" value="P:response to osmotic stress"/>
    <property type="evidence" value="ECO:0007669"/>
    <property type="project" value="UniProtKB-ARBA"/>
</dbReference>
<feature type="compositionally biased region" description="Pro residues" evidence="6">
    <location>
        <begin position="382"/>
        <end position="391"/>
    </location>
</feature>
<evidence type="ECO:0000256" key="1">
    <source>
        <dbReference type="ARBA" id="ARBA00005417"/>
    </source>
</evidence>
<protein>
    <submittedName>
        <fullName evidence="8">Glycine betaine ABC transporter ATP-binding protein</fullName>
    </submittedName>
</protein>
<evidence type="ECO:0000313" key="9">
    <source>
        <dbReference type="Proteomes" id="UP000015423"/>
    </source>
</evidence>
<dbReference type="InterPro" id="IPR017871">
    <property type="entry name" value="ABC_transporter-like_CS"/>
</dbReference>
<dbReference type="PROSITE" id="PS00211">
    <property type="entry name" value="ABC_TRANSPORTER_1"/>
    <property type="match status" value="1"/>
</dbReference>
<dbReference type="Proteomes" id="UP000015423">
    <property type="component" value="Chromosome"/>
</dbReference>
<dbReference type="GO" id="GO:0016020">
    <property type="term" value="C:membrane"/>
    <property type="evidence" value="ECO:0007669"/>
    <property type="project" value="InterPro"/>
</dbReference>
<keyword evidence="5" id="KW-0129">CBS domain</keyword>
<dbReference type="RefSeq" id="WP_020941776.1">
    <property type="nucleotide sequence ID" value="NC_021985.1"/>
</dbReference>
<evidence type="ECO:0000256" key="5">
    <source>
        <dbReference type="ARBA" id="ARBA00023122"/>
    </source>
</evidence>
<organism evidence="8 9">
    <name type="scientific">Streptomyces collinus (strain DSM 40733 / Tue 365)</name>
    <dbReference type="NCBI Taxonomy" id="1214242"/>
    <lineage>
        <taxon>Bacteria</taxon>
        <taxon>Bacillati</taxon>
        <taxon>Actinomycetota</taxon>
        <taxon>Actinomycetes</taxon>
        <taxon>Kitasatosporales</taxon>
        <taxon>Streptomycetaceae</taxon>
        <taxon>Streptomyces</taxon>
    </lineage>
</organism>
<feature type="region of interest" description="Disordered" evidence="6">
    <location>
        <begin position="357"/>
        <end position="397"/>
    </location>
</feature>
<dbReference type="HOGENOM" id="CLU_000604_2_2_11"/>
<dbReference type="STRING" id="1214242.B446_22660"/>
<dbReference type="AlphaFoldDB" id="S5V888"/>
<feature type="compositionally biased region" description="Low complexity" evidence="6">
    <location>
        <begin position="357"/>
        <end position="381"/>
    </location>
</feature>
<dbReference type="FunFam" id="3.40.50.300:FF:000201">
    <property type="entry name" value="Glycine betaine/L-proline ABC transporter ATP-binding protein"/>
    <property type="match status" value="1"/>
</dbReference>
<dbReference type="GO" id="GO:0016887">
    <property type="term" value="F:ATP hydrolysis activity"/>
    <property type="evidence" value="ECO:0007669"/>
    <property type="project" value="InterPro"/>
</dbReference>
<keyword evidence="9" id="KW-1185">Reference proteome</keyword>
<dbReference type="Gene3D" id="3.40.50.300">
    <property type="entry name" value="P-loop containing nucleotide triphosphate hydrolases"/>
    <property type="match status" value="1"/>
</dbReference>
<dbReference type="GO" id="GO:0031460">
    <property type="term" value="P:glycine betaine transport"/>
    <property type="evidence" value="ECO:0007669"/>
    <property type="project" value="InterPro"/>
</dbReference>
<evidence type="ECO:0000256" key="6">
    <source>
        <dbReference type="SAM" id="MobiDB-lite"/>
    </source>
</evidence>
<dbReference type="eggNOG" id="COG4175">
    <property type="taxonomic scope" value="Bacteria"/>
</dbReference>
<feature type="domain" description="ABC transporter" evidence="7">
    <location>
        <begin position="43"/>
        <end position="279"/>
    </location>
</feature>
<dbReference type="InterPro" id="IPR051921">
    <property type="entry name" value="ABC_osmolyte_uptake_ATP-bind"/>
</dbReference>
<dbReference type="CDD" id="cd03294">
    <property type="entry name" value="ABC_Pro_Gly_Betaine"/>
    <property type="match status" value="1"/>
</dbReference>
<dbReference type="PATRIC" id="fig|1214242.5.peg.4640"/>
<keyword evidence="4 8" id="KW-0067">ATP-binding</keyword>
<dbReference type="PANTHER" id="PTHR43869:SF1">
    <property type="entry name" value="GLYCINE BETAINE_PROLINE BETAINE TRANSPORT SYSTEM ATP-BINDING PROTEIN PROV"/>
    <property type="match status" value="1"/>
</dbReference>
<dbReference type="InterPro" id="IPR027417">
    <property type="entry name" value="P-loop_NTPase"/>
</dbReference>
<keyword evidence="3" id="KW-0547">Nucleotide-binding</keyword>
<dbReference type="InterPro" id="IPR005892">
    <property type="entry name" value="Gly-betaine_transp_ATP-bd"/>
</dbReference>
<dbReference type="PANTHER" id="PTHR43869">
    <property type="entry name" value="GLYCINE BETAINE/PROLINE BETAINE TRANSPORT SYSTEM ATP-BINDING PROTEIN PROV"/>
    <property type="match status" value="1"/>
</dbReference>
<dbReference type="InterPro" id="IPR003439">
    <property type="entry name" value="ABC_transporter-like_ATP-bd"/>
</dbReference>
<comment type="similarity">
    <text evidence="1">Belongs to the ABC transporter superfamily.</text>
</comment>
<dbReference type="SMART" id="SM00382">
    <property type="entry name" value="AAA"/>
    <property type="match status" value="1"/>
</dbReference>
<evidence type="ECO:0000256" key="3">
    <source>
        <dbReference type="ARBA" id="ARBA00022741"/>
    </source>
</evidence>
<dbReference type="KEGG" id="sci:B446_22660"/>
<evidence type="ECO:0000256" key="4">
    <source>
        <dbReference type="ARBA" id="ARBA00022840"/>
    </source>
</evidence>
<name>S5V888_STRC3</name>
<proteinExistence type="inferred from homology"/>
<gene>
    <name evidence="8" type="ORF">B446_22660</name>
</gene>
<dbReference type="NCBIfam" id="TIGR01186">
    <property type="entry name" value="proV"/>
    <property type="match status" value="1"/>
</dbReference>
<dbReference type="EMBL" id="CP006259">
    <property type="protein sequence ID" value="AGS71344.1"/>
    <property type="molecule type" value="Genomic_DNA"/>
</dbReference>
<dbReference type="SUPFAM" id="SSF52540">
    <property type="entry name" value="P-loop containing nucleoside triphosphate hydrolases"/>
    <property type="match status" value="1"/>
</dbReference>